<keyword evidence="3" id="KW-0677">Repeat</keyword>
<dbReference type="GO" id="GO:0005634">
    <property type="term" value="C:nucleus"/>
    <property type="evidence" value="ECO:0007669"/>
    <property type="project" value="TreeGrafter"/>
</dbReference>
<feature type="region of interest" description="Disordered" evidence="4">
    <location>
        <begin position="826"/>
        <end position="870"/>
    </location>
</feature>
<dbReference type="GO" id="GO:0006913">
    <property type="term" value="P:nucleocytoplasmic transport"/>
    <property type="evidence" value="ECO:0007669"/>
    <property type="project" value="TreeGrafter"/>
</dbReference>
<feature type="compositionally biased region" description="Polar residues" evidence="4">
    <location>
        <begin position="29"/>
        <end position="46"/>
    </location>
</feature>
<dbReference type="PANTHER" id="PTHR24113:SF12">
    <property type="entry name" value="RAN GTPASE-ACTIVATING PROTEIN 1"/>
    <property type="match status" value="1"/>
</dbReference>
<evidence type="ECO:0000313" key="5">
    <source>
        <dbReference type="EMBL" id="KAJ3053419.1"/>
    </source>
</evidence>
<feature type="compositionally biased region" description="Acidic residues" evidence="4">
    <location>
        <begin position="341"/>
        <end position="353"/>
    </location>
</feature>
<keyword evidence="6" id="KW-1185">Reference proteome</keyword>
<evidence type="ECO:0000256" key="4">
    <source>
        <dbReference type="SAM" id="MobiDB-lite"/>
    </source>
</evidence>
<dbReference type="InterPro" id="IPR032675">
    <property type="entry name" value="LRR_dom_sf"/>
</dbReference>
<dbReference type="InterPro" id="IPR027038">
    <property type="entry name" value="RanGap"/>
</dbReference>
<dbReference type="Gene3D" id="3.80.10.10">
    <property type="entry name" value="Ribonuclease Inhibitor"/>
    <property type="match status" value="3"/>
</dbReference>
<reference evidence="5" key="1">
    <citation type="submission" date="2020-05" db="EMBL/GenBank/DDBJ databases">
        <title>Phylogenomic resolution of chytrid fungi.</title>
        <authorList>
            <person name="Stajich J.E."/>
            <person name="Amses K."/>
            <person name="Simmons R."/>
            <person name="Seto K."/>
            <person name="Myers J."/>
            <person name="Bonds A."/>
            <person name="Quandt C.A."/>
            <person name="Barry K."/>
            <person name="Liu P."/>
            <person name="Grigoriev I."/>
            <person name="Longcore J.E."/>
            <person name="James T.Y."/>
        </authorList>
    </citation>
    <scope>NUCLEOTIDE SEQUENCE</scope>
    <source>
        <strain evidence="5">JEL0318</strain>
    </source>
</reference>
<evidence type="ECO:0000313" key="6">
    <source>
        <dbReference type="Proteomes" id="UP001212841"/>
    </source>
</evidence>
<name>A0AAD5X773_9FUNG</name>
<protein>
    <submittedName>
        <fullName evidence="5">Uncharacterized protein</fullName>
    </submittedName>
</protein>
<dbReference type="EMBL" id="JADGJD010000209">
    <property type="protein sequence ID" value="KAJ3053419.1"/>
    <property type="molecule type" value="Genomic_DNA"/>
</dbReference>
<evidence type="ECO:0000256" key="2">
    <source>
        <dbReference type="ARBA" id="ARBA00022614"/>
    </source>
</evidence>
<gene>
    <name evidence="5" type="ORF">HK097_004306</name>
</gene>
<dbReference type="GO" id="GO:0005829">
    <property type="term" value="C:cytosol"/>
    <property type="evidence" value="ECO:0007669"/>
    <property type="project" value="TreeGrafter"/>
</dbReference>
<feature type="region of interest" description="Disordered" evidence="4">
    <location>
        <begin position="197"/>
        <end position="239"/>
    </location>
</feature>
<evidence type="ECO:0000256" key="1">
    <source>
        <dbReference type="ARBA" id="ARBA00022468"/>
    </source>
</evidence>
<dbReference type="SUPFAM" id="SSF52047">
    <property type="entry name" value="RNI-like"/>
    <property type="match status" value="1"/>
</dbReference>
<feature type="region of interest" description="Disordered" evidence="4">
    <location>
        <begin position="22"/>
        <end position="83"/>
    </location>
</feature>
<sequence length="1077" mass="116693">MFDSDLVLNTETQTRQPYCRMADDPRVEQNVQSQTTADVSVTNTAENARAVEELNTNKLSPTELQNDQNPSELATEVTPPVPTDEHRTTLQAATIDTFSPSVASTVLSTEHHEDEPQPGAPNTRSTQPTVNTASNHGPEPTEIEGENDPDMVLAQLLSMGFDVEVCEVAIAECVADREGAVGQSLLETSIRWIISRQGEDGPRGIQYSPAPSPKQSRPPPPDARPAKSILKVGQSPPVTRSQSLFKREWLSAKVDQAAEALGATFSKLRSSTTSSPWDSTESIPPGPSTETNTVQSTNASSPFVISGSSDSLNALGNNQPSNPSLSKLPKHVRFSFPDLTIDLEPDFTPDPEELAVPSPPGTPPSEDQNSVSEKDKQFQKVQQQRPAEDEPGWVAEKVTVTNAEERVPDLSAEDVRNYYHQTCEKKGEAIIPKLDAQMKNAAETSGVLTKIDLSGVSLDRRSAATLADVLIVDFGLQHLNLEGCGLDDESLKAILHSILSCDTLPWLSLANNKKLKMNGIKYISVYVKKSKALRYLDLSGIILERRGLAYLGHALAQGSMVPPSGAVLESLRMDSCRLKAPSLELIAPGVRRSRLKHLSLRNNRFAPDCGPALAEMIRKEGGQDKRTRNRLETLDLRGNHLQNGIAYVAKALERNRKLKNLSLRDNKLDSIALCSLAEALRSNRGLQVLDLSGNMMSGENDMNGVMTLKDALSINRTLRELSVANTNLSSEATIALAEALPLTTTLQRLHLAYNPLGLAGAMALSVSLKMNQSITSLEIAPSLGKTTGYEEDEELARLMNDIVIYCQRNAAILKAQEEDDRVVAAAAGSSGLPKRGEDDDEDDEDEAPAKHVRGASPPPPPQLVTDPRTLNKDMERAVDTASLMIQMIDAGTVDANKEVLQQLYEDTKAFQVQLHQLVNNNIGLEEELLGIVAAVHERMSLRCQELTRIAGSVLSVNDVLDNAVKRYELIKLAAPPPQLDIPPQASTSSPTHASTSAPPPLTPIATSETPPKPMEKNDSMGSLLDGLDSADGREVMDTDVAQLTGDEFMAELDDQMKEIDDFLNATASPTKAPPPAS</sequence>
<feature type="compositionally biased region" description="Polar residues" evidence="4">
    <location>
        <begin position="267"/>
        <end position="325"/>
    </location>
</feature>
<dbReference type="SMART" id="SM00368">
    <property type="entry name" value="LRR_RI"/>
    <property type="match status" value="8"/>
</dbReference>
<dbReference type="AlphaFoldDB" id="A0AAD5X773"/>
<feature type="compositionally biased region" description="Polar residues" evidence="4">
    <location>
        <begin position="54"/>
        <end position="72"/>
    </location>
</feature>
<feature type="compositionally biased region" description="Polar residues" evidence="4">
    <location>
        <begin position="120"/>
        <end position="135"/>
    </location>
</feature>
<dbReference type="PANTHER" id="PTHR24113">
    <property type="entry name" value="RAN GTPASE-ACTIVATING PROTEIN 1"/>
    <property type="match status" value="1"/>
</dbReference>
<evidence type="ECO:0000256" key="3">
    <source>
        <dbReference type="ARBA" id="ARBA00022737"/>
    </source>
</evidence>
<proteinExistence type="predicted"/>
<comment type="caution">
    <text evidence="5">The sequence shown here is derived from an EMBL/GenBank/DDBJ whole genome shotgun (WGS) entry which is preliminary data.</text>
</comment>
<dbReference type="InterPro" id="IPR001611">
    <property type="entry name" value="Leu-rich_rpt"/>
</dbReference>
<feature type="region of interest" description="Disordered" evidence="4">
    <location>
        <begin position="976"/>
        <end position="1037"/>
    </location>
</feature>
<accession>A0AAD5X773</accession>
<feature type="compositionally biased region" description="Low complexity" evidence="4">
    <location>
        <begin position="982"/>
        <end position="996"/>
    </location>
</feature>
<dbReference type="Proteomes" id="UP001212841">
    <property type="component" value="Unassembled WGS sequence"/>
</dbReference>
<feature type="region of interest" description="Disordered" evidence="4">
    <location>
        <begin position="341"/>
        <end position="392"/>
    </location>
</feature>
<dbReference type="GO" id="GO:0005096">
    <property type="term" value="F:GTPase activator activity"/>
    <property type="evidence" value="ECO:0007669"/>
    <property type="project" value="UniProtKB-KW"/>
</dbReference>
<keyword evidence="2" id="KW-0433">Leucine-rich repeat</keyword>
<dbReference type="GO" id="GO:0048471">
    <property type="term" value="C:perinuclear region of cytoplasm"/>
    <property type="evidence" value="ECO:0007669"/>
    <property type="project" value="TreeGrafter"/>
</dbReference>
<feature type="region of interest" description="Disordered" evidence="4">
    <location>
        <begin position="107"/>
        <end position="146"/>
    </location>
</feature>
<organism evidence="5 6">
    <name type="scientific">Rhizophlyctis rosea</name>
    <dbReference type="NCBI Taxonomy" id="64517"/>
    <lineage>
        <taxon>Eukaryota</taxon>
        <taxon>Fungi</taxon>
        <taxon>Fungi incertae sedis</taxon>
        <taxon>Chytridiomycota</taxon>
        <taxon>Chytridiomycota incertae sedis</taxon>
        <taxon>Chytridiomycetes</taxon>
        <taxon>Rhizophlyctidales</taxon>
        <taxon>Rhizophlyctidaceae</taxon>
        <taxon>Rhizophlyctis</taxon>
    </lineage>
</organism>
<dbReference type="Pfam" id="PF13516">
    <property type="entry name" value="LRR_6"/>
    <property type="match status" value="2"/>
</dbReference>
<feature type="region of interest" description="Disordered" evidence="4">
    <location>
        <begin position="1055"/>
        <end position="1077"/>
    </location>
</feature>
<keyword evidence="1" id="KW-0343">GTPase activation</keyword>
<feature type="region of interest" description="Disordered" evidence="4">
    <location>
        <begin position="267"/>
        <end position="329"/>
    </location>
</feature>
<dbReference type="GO" id="GO:0031267">
    <property type="term" value="F:small GTPase binding"/>
    <property type="evidence" value="ECO:0007669"/>
    <property type="project" value="TreeGrafter"/>
</dbReference>
<feature type="compositionally biased region" description="Pro residues" evidence="4">
    <location>
        <begin position="210"/>
        <end position="223"/>
    </location>
</feature>